<feature type="region of interest" description="Disordered" evidence="1">
    <location>
        <begin position="115"/>
        <end position="147"/>
    </location>
</feature>
<evidence type="ECO:0000256" key="1">
    <source>
        <dbReference type="SAM" id="MobiDB-lite"/>
    </source>
</evidence>
<reference evidence="3" key="1">
    <citation type="journal article" date="2019" name="Int. J. Syst. Evol. Microbiol.">
        <title>The Global Catalogue of Microorganisms (GCM) 10K type strain sequencing project: providing services to taxonomists for standard genome sequencing and annotation.</title>
        <authorList>
            <consortium name="The Broad Institute Genomics Platform"/>
            <consortium name="The Broad Institute Genome Sequencing Center for Infectious Disease"/>
            <person name="Wu L."/>
            <person name="Ma J."/>
        </authorList>
    </citation>
    <scope>NUCLEOTIDE SEQUENCE [LARGE SCALE GENOMIC DNA]</scope>
    <source>
        <strain evidence="3">NBRC 106348</strain>
    </source>
</reference>
<feature type="region of interest" description="Disordered" evidence="1">
    <location>
        <begin position="188"/>
        <end position="240"/>
    </location>
</feature>
<feature type="compositionally biased region" description="Basic and acidic residues" evidence="1">
    <location>
        <begin position="115"/>
        <end position="127"/>
    </location>
</feature>
<keyword evidence="3" id="KW-1185">Reference proteome</keyword>
<name>A0ABQ6HZP4_9MICO</name>
<feature type="compositionally biased region" description="Low complexity" evidence="1">
    <location>
        <begin position="203"/>
        <end position="220"/>
    </location>
</feature>
<sequence>MTRVAGRVERLDAAAGAEVEHAPDGGAHRDLGERRRRSARAEDVVAGEPLARLELAEVRREPPPRVTGRVHGLVGPQVDGGAHLVVGVRARRRGQPQPHGTLDAQTRECVVEQAPRDATAEDERVGEDGDCVGAWTGQGGRGRPDGGDVLLTVQRGRGERSQDRLDAAHGEVGGVEVGTERVEQTRFGTGGGAGAHAPILPVSCSSSTRRTRSSWTRSTCPLPRTGCPSRSAPSRRRRCR</sequence>
<feature type="region of interest" description="Disordered" evidence="1">
    <location>
        <begin position="1"/>
        <end position="43"/>
    </location>
</feature>
<evidence type="ECO:0000313" key="2">
    <source>
        <dbReference type="EMBL" id="GMA22999.1"/>
    </source>
</evidence>
<organism evidence="2 3">
    <name type="scientific">Luteimicrobium album</name>
    <dbReference type="NCBI Taxonomy" id="1054550"/>
    <lineage>
        <taxon>Bacteria</taxon>
        <taxon>Bacillati</taxon>
        <taxon>Actinomycetota</taxon>
        <taxon>Actinomycetes</taxon>
        <taxon>Micrococcales</taxon>
        <taxon>Luteimicrobium</taxon>
    </lineage>
</organism>
<dbReference type="EMBL" id="BSUK01000001">
    <property type="protein sequence ID" value="GMA22999.1"/>
    <property type="molecule type" value="Genomic_DNA"/>
</dbReference>
<evidence type="ECO:0000313" key="3">
    <source>
        <dbReference type="Proteomes" id="UP001157091"/>
    </source>
</evidence>
<comment type="caution">
    <text evidence="2">The sequence shown here is derived from an EMBL/GenBank/DDBJ whole genome shotgun (WGS) entry which is preliminary data.</text>
</comment>
<gene>
    <name evidence="2" type="ORF">GCM10025864_07580</name>
</gene>
<protein>
    <submittedName>
        <fullName evidence="2">Uncharacterized protein</fullName>
    </submittedName>
</protein>
<proteinExistence type="predicted"/>
<dbReference type="Proteomes" id="UP001157091">
    <property type="component" value="Unassembled WGS sequence"/>
</dbReference>
<accession>A0ABQ6HZP4</accession>